<dbReference type="PROSITE" id="PS50076">
    <property type="entry name" value="DNAJ_2"/>
    <property type="match status" value="1"/>
</dbReference>
<feature type="region of interest" description="Disordered" evidence="9">
    <location>
        <begin position="223"/>
        <end position="271"/>
    </location>
</feature>
<dbReference type="InterPro" id="IPR036869">
    <property type="entry name" value="J_dom_sf"/>
</dbReference>
<dbReference type="InterPro" id="IPR035979">
    <property type="entry name" value="RBD_domain_sf"/>
</dbReference>
<dbReference type="CDD" id="cd12429">
    <property type="entry name" value="RRM_DNAJC17"/>
    <property type="match status" value="1"/>
</dbReference>
<keyword evidence="13" id="KW-1185">Reference proteome</keyword>
<feature type="coiled-coil region" evidence="8">
    <location>
        <begin position="64"/>
        <end position="128"/>
    </location>
</feature>
<evidence type="ECO:0000256" key="6">
    <source>
        <dbReference type="ARBA" id="ARBA00023242"/>
    </source>
</evidence>
<feature type="compositionally biased region" description="Basic residues" evidence="9">
    <location>
        <begin position="7"/>
        <end position="21"/>
    </location>
</feature>
<accession>A0ABQ8TCD3</accession>
<keyword evidence="3" id="KW-0963">Cytoplasm</keyword>
<protein>
    <recommendedName>
        <fullName evidence="14">DnaJ homolog subfamily C member 17</fullName>
    </recommendedName>
</protein>
<evidence type="ECO:0000256" key="8">
    <source>
        <dbReference type="SAM" id="Coils"/>
    </source>
</evidence>
<organism evidence="12 13">
    <name type="scientific">Periplaneta americana</name>
    <name type="common">American cockroach</name>
    <name type="synonym">Blatta americana</name>
    <dbReference type="NCBI Taxonomy" id="6978"/>
    <lineage>
        <taxon>Eukaryota</taxon>
        <taxon>Metazoa</taxon>
        <taxon>Ecdysozoa</taxon>
        <taxon>Arthropoda</taxon>
        <taxon>Hexapoda</taxon>
        <taxon>Insecta</taxon>
        <taxon>Pterygota</taxon>
        <taxon>Neoptera</taxon>
        <taxon>Polyneoptera</taxon>
        <taxon>Dictyoptera</taxon>
        <taxon>Blattodea</taxon>
        <taxon>Blattoidea</taxon>
        <taxon>Blattidae</taxon>
        <taxon>Blattinae</taxon>
        <taxon>Periplaneta</taxon>
    </lineage>
</organism>
<dbReference type="Pfam" id="PF00076">
    <property type="entry name" value="RRM_1"/>
    <property type="match status" value="1"/>
</dbReference>
<evidence type="ECO:0000256" key="3">
    <source>
        <dbReference type="ARBA" id="ARBA00022490"/>
    </source>
</evidence>
<dbReference type="Gene3D" id="1.10.287.110">
    <property type="entry name" value="DnaJ domain"/>
    <property type="match status" value="1"/>
</dbReference>
<dbReference type="PRINTS" id="PR00625">
    <property type="entry name" value="JDOMAIN"/>
</dbReference>
<dbReference type="EMBL" id="JAJSOF020000011">
    <property type="protein sequence ID" value="KAJ4444223.1"/>
    <property type="molecule type" value="Genomic_DNA"/>
</dbReference>
<evidence type="ECO:0000256" key="9">
    <source>
        <dbReference type="SAM" id="MobiDB-lite"/>
    </source>
</evidence>
<comment type="subcellular location">
    <subcellularLocation>
        <location evidence="2">Cytoplasm</location>
    </subcellularLocation>
    <subcellularLocation>
        <location evidence="1">Nucleus</location>
    </subcellularLocation>
</comment>
<dbReference type="PROSITE" id="PS50102">
    <property type="entry name" value="RRM"/>
    <property type="match status" value="1"/>
</dbReference>
<name>A0ABQ8TCD3_PERAM</name>
<dbReference type="Gene3D" id="3.30.70.330">
    <property type="match status" value="1"/>
</dbReference>
<evidence type="ECO:0000313" key="12">
    <source>
        <dbReference type="EMBL" id="KAJ4444223.1"/>
    </source>
</evidence>
<feature type="region of interest" description="Disordered" evidence="9">
    <location>
        <begin position="1"/>
        <end position="31"/>
    </location>
</feature>
<dbReference type="SUPFAM" id="SSF54928">
    <property type="entry name" value="RNA-binding domain, RBD"/>
    <property type="match status" value="1"/>
</dbReference>
<feature type="domain" description="J" evidence="10">
    <location>
        <begin position="1"/>
        <end position="61"/>
    </location>
</feature>
<keyword evidence="4 7" id="KW-0694">RNA-binding</keyword>
<comment type="caution">
    <text evidence="12">The sequence shown here is derived from an EMBL/GenBank/DDBJ whole genome shotgun (WGS) entry which is preliminary data.</text>
</comment>
<evidence type="ECO:0000313" key="13">
    <source>
        <dbReference type="Proteomes" id="UP001148838"/>
    </source>
</evidence>
<dbReference type="CDD" id="cd06257">
    <property type="entry name" value="DnaJ"/>
    <property type="match status" value="1"/>
</dbReference>
<evidence type="ECO:0000256" key="4">
    <source>
        <dbReference type="ARBA" id="ARBA00022884"/>
    </source>
</evidence>
<proteinExistence type="predicted"/>
<dbReference type="InterPro" id="IPR000504">
    <property type="entry name" value="RRM_dom"/>
</dbReference>
<keyword evidence="5" id="KW-0143">Chaperone</keyword>
<dbReference type="InterPro" id="IPR001623">
    <property type="entry name" value="DnaJ_domain"/>
</dbReference>
<feature type="domain" description="RRM" evidence="11">
    <location>
        <begin position="135"/>
        <end position="222"/>
    </location>
</feature>
<reference evidence="12 13" key="1">
    <citation type="journal article" date="2022" name="Allergy">
        <title>Genome assembly and annotation of Periplaneta americana reveal a comprehensive cockroach allergen profile.</title>
        <authorList>
            <person name="Wang L."/>
            <person name="Xiong Q."/>
            <person name="Saelim N."/>
            <person name="Wang L."/>
            <person name="Nong W."/>
            <person name="Wan A.T."/>
            <person name="Shi M."/>
            <person name="Liu X."/>
            <person name="Cao Q."/>
            <person name="Hui J.H.L."/>
            <person name="Sookrung N."/>
            <person name="Leung T.F."/>
            <person name="Tungtrongchitr A."/>
            <person name="Tsui S.K.W."/>
        </authorList>
    </citation>
    <scope>NUCLEOTIDE SEQUENCE [LARGE SCALE GENOMIC DNA]</scope>
    <source>
        <strain evidence="12">PWHHKU_190912</strain>
    </source>
</reference>
<dbReference type="InterPro" id="IPR052094">
    <property type="entry name" value="Pre-mRNA-splicing_ERAD"/>
</dbReference>
<gene>
    <name evidence="12" type="ORF">ANN_06014</name>
</gene>
<evidence type="ECO:0000259" key="11">
    <source>
        <dbReference type="PROSITE" id="PS50102"/>
    </source>
</evidence>
<evidence type="ECO:0008006" key="14">
    <source>
        <dbReference type="Google" id="ProtNLM"/>
    </source>
</evidence>
<dbReference type="InterPro" id="IPR012677">
    <property type="entry name" value="Nucleotide-bd_a/b_plait_sf"/>
</dbReference>
<keyword evidence="6" id="KW-0539">Nucleus</keyword>
<evidence type="ECO:0000259" key="10">
    <source>
        <dbReference type="PROSITE" id="PS50076"/>
    </source>
</evidence>
<dbReference type="SUPFAM" id="SSF46565">
    <property type="entry name" value="Chaperone J-domain"/>
    <property type="match status" value="1"/>
</dbReference>
<dbReference type="Pfam" id="PF00226">
    <property type="entry name" value="DnaJ"/>
    <property type="match status" value="1"/>
</dbReference>
<dbReference type="SMART" id="SM00271">
    <property type="entry name" value="DnaJ"/>
    <property type="match status" value="1"/>
</dbReference>
<evidence type="ECO:0000256" key="5">
    <source>
        <dbReference type="ARBA" id="ARBA00023186"/>
    </source>
</evidence>
<dbReference type="PANTHER" id="PTHR44313:SF1">
    <property type="entry name" value="DNAJ HOMOLOG SUBFAMILY C MEMBER 17"/>
    <property type="match status" value="1"/>
</dbReference>
<sequence length="330" mass="37820">MTENRSKHVNKVKKAYRKKALSCHPDKNPDNPKAVELFHQLSKALEILTDESARAAYDKVINAKKAAKLRHRELDSKRQRLKEDLERRERLAEEAAKKYRSFDTRTDEEKLQAEIERLRKEGSKQVKEEQEYVQQQILLENLKPKRKESGCQCRLKVRWDAAKDDPSNGGYNEELLQNIFSKYGEISVLIVSAKRKGSALVEFKTNEASLMARRLERGLAKNPLRVENLESEGQKKPSHTGKGPRLADLEGENDGTKTGSQHGIFPSVDESTKNVSASAFPSFSFNPNILNLPQQSDSDFESLVLRRMRQAEERKKLIEEMKTEDDSEEP</sequence>
<keyword evidence="8" id="KW-0175">Coiled coil</keyword>
<evidence type="ECO:0000256" key="2">
    <source>
        <dbReference type="ARBA" id="ARBA00004496"/>
    </source>
</evidence>
<dbReference type="Proteomes" id="UP001148838">
    <property type="component" value="Unassembled WGS sequence"/>
</dbReference>
<dbReference type="InterPro" id="IPR034254">
    <property type="entry name" value="DNAJC17_RRM"/>
</dbReference>
<evidence type="ECO:0000256" key="7">
    <source>
        <dbReference type="PROSITE-ProRule" id="PRU00176"/>
    </source>
</evidence>
<evidence type="ECO:0000256" key="1">
    <source>
        <dbReference type="ARBA" id="ARBA00004123"/>
    </source>
</evidence>
<dbReference type="PANTHER" id="PTHR44313">
    <property type="entry name" value="DNAJ HOMOLOG SUBFAMILY C MEMBER 17"/>
    <property type="match status" value="1"/>
</dbReference>